<proteinExistence type="predicted"/>
<feature type="compositionally biased region" description="Basic and acidic residues" evidence="1">
    <location>
        <begin position="51"/>
        <end position="62"/>
    </location>
</feature>
<gene>
    <name evidence="2" type="ORF">SBD_6281</name>
</gene>
<name>M3D6B3_9ACTN</name>
<dbReference type="AlphaFoldDB" id="M3D6B3"/>
<evidence type="ECO:0000313" key="2">
    <source>
        <dbReference type="EMBL" id="EMF51757.1"/>
    </source>
</evidence>
<evidence type="ECO:0000256" key="1">
    <source>
        <dbReference type="SAM" id="MobiDB-lite"/>
    </source>
</evidence>
<protein>
    <submittedName>
        <fullName evidence="2">Uncharacterized protein</fullName>
    </submittedName>
</protein>
<accession>M3D6B3</accession>
<dbReference type="EMBL" id="KB405095">
    <property type="protein sequence ID" value="EMF51757.1"/>
    <property type="molecule type" value="Genomic_DNA"/>
</dbReference>
<organism evidence="2 3">
    <name type="scientific">Streptomyces bottropensis ATCC 25435</name>
    <dbReference type="NCBI Taxonomy" id="1054862"/>
    <lineage>
        <taxon>Bacteria</taxon>
        <taxon>Bacillati</taxon>
        <taxon>Actinomycetota</taxon>
        <taxon>Actinomycetes</taxon>
        <taxon>Kitasatosporales</taxon>
        <taxon>Streptomycetaceae</taxon>
        <taxon>Streptomyces</taxon>
    </lineage>
</organism>
<feature type="region of interest" description="Disordered" evidence="1">
    <location>
        <begin position="1"/>
        <end position="83"/>
    </location>
</feature>
<reference evidence="3" key="1">
    <citation type="journal article" date="2013" name="Genome Announc.">
        <title>Draft Genome Sequence of Streptomyces bottropensis ATCC 25435, a Bottromycin-Producing Actinomycete.</title>
        <authorList>
            <person name="Zhang H."/>
            <person name="Zhou W."/>
            <person name="Zhuang Y."/>
            <person name="Liang X."/>
            <person name="Liu T."/>
        </authorList>
    </citation>
    <scope>NUCLEOTIDE SEQUENCE [LARGE SCALE GENOMIC DNA]</scope>
    <source>
        <strain evidence="3">ATCC 25435</strain>
    </source>
</reference>
<evidence type="ECO:0000313" key="3">
    <source>
        <dbReference type="Proteomes" id="UP000030760"/>
    </source>
</evidence>
<dbReference type="Proteomes" id="UP000030760">
    <property type="component" value="Unassembled WGS sequence"/>
</dbReference>
<sequence>MGAARAVPRAPEAQALRARGPGWPGLPCGCGSGGAARAVPRAPESTGPAGLKDHGPAGEKPRSGGPEAMILRAESYGLAGLKP</sequence>